<accession>A0A8H4BLD7</accession>
<evidence type="ECO:0008006" key="4">
    <source>
        <dbReference type="Google" id="ProtNLM"/>
    </source>
</evidence>
<protein>
    <recommendedName>
        <fullName evidence="4">Secreted protein</fullName>
    </recommendedName>
</protein>
<organism evidence="2 3">
    <name type="scientific">Mucor circinelloides f. lusitanicus</name>
    <name type="common">Mucor racemosus var. lusitanicus</name>
    <dbReference type="NCBI Taxonomy" id="29924"/>
    <lineage>
        <taxon>Eukaryota</taxon>
        <taxon>Fungi</taxon>
        <taxon>Fungi incertae sedis</taxon>
        <taxon>Mucoromycota</taxon>
        <taxon>Mucoromycotina</taxon>
        <taxon>Mucoromycetes</taxon>
        <taxon>Mucorales</taxon>
        <taxon>Mucorineae</taxon>
        <taxon>Mucoraceae</taxon>
        <taxon>Mucor</taxon>
    </lineage>
</organism>
<proteinExistence type="predicted"/>
<dbReference type="Proteomes" id="UP000469890">
    <property type="component" value="Unassembled WGS sequence"/>
</dbReference>
<name>A0A8H4BLD7_MUCCL</name>
<sequence length="95" mass="9884">MATVIALIRLSLMVVSANVRPAKRVVQHDGLRDALCKHLVLGNGLLFLSIASLAVDFDDCNRSSGIDDNTNRDADANQGRLGQAAAAGTIGIAAV</sequence>
<dbReference type="AlphaFoldDB" id="A0A8H4BLD7"/>
<reference evidence="2 3" key="1">
    <citation type="submission" date="2019-09" db="EMBL/GenBank/DDBJ databases">
        <authorList>
            <consortium name="DOE Joint Genome Institute"/>
            <person name="Mondo S.J."/>
            <person name="Navarro-Mendoza M.I."/>
            <person name="Perez-Arques C."/>
            <person name="Panchal S."/>
            <person name="Nicolas F.E."/>
            <person name="Ganguly P."/>
            <person name="Pangilinan J."/>
            <person name="Grigoriev I."/>
            <person name="Heitman J."/>
            <person name="Sanya K."/>
            <person name="Garre V."/>
        </authorList>
    </citation>
    <scope>NUCLEOTIDE SEQUENCE [LARGE SCALE GENOMIC DNA]</scope>
    <source>
        <strain evidence="2 3">MU402</strain>
    </source>
</reference>
<evidence type="ECO:0000313" key="3">
    <source>
        <dbReference type="Proteomes" id="UP000469890"/>
    </source>
</evidence>
<keyword evidence="1" id="KW-0732">Signal</keyword>
<dbReference type="EMBL" id="JAAECE010000003">
    <property type="protein sequence ID" value="KAF1803486.1"/>
    <property type="molecule type" value="Genomic_DNA"/>
</dbReference>
<evidence type="ECO:0000313" key="2">
    <source>
        <dbReference type="EMBL" id="KAF1803486.1"/>
    </source>
</evidence>
<evidence type="ECO:0000256" key="1">
    <source>
        <dbReference type="SAM" id="SignalP"/>
    </source>
</evidence>
<feature type="chain" id="PRO_5034678082" description="Secreted protein" evidence="1">
    <location>
        <begin position="18"/>
        <end position="95"/>
    </location>
</feature>
<feature type="signal peptide" evidence="1">
    <location>
        <begin position="1"/>
        <end position="17"/>
    </location>
</feature>
<gene>
    <name evidence="2" type="ORF">FB192DRAFT_1079305</name>
</gene>
<comment type="caution">
    <text evidence="2">The sequence shown here is derived from an EMBL/GenBank/DDBJ whole genome shotgun (WGS) entry which is preliminary data.</text>
</comment>